<evidence type="ECO:0000256" key="4">
    <source>
        <dbReference type="ARBA" id="ARBA00011245"/>
    </source>
</evidence>
<comment type="catalytic activity">
    <reaction evidence="10 11 12">
        <text>adenosine(37) in tRNA + dimethylallyl diphosphate = N(6)-dimethylallyladenosine(37) in tRNA + diphosphate</text>
        <dbReference type="Rhea" id="RHEA:26482"/>
        <dbReference type="Rhea" id="RHEA-COMP:10162"/>
        <dbReference type="Rhea" id="RHEA-COMP:10375"/>
        <dbReference type="ChEBI" id="CHEBI:33019"/>
        <dbReference type="ChEBI" id="CHEBI:57623"/>
        <dbReference type="ChEBI" id="CHEBI:74411"/>
        <dbReference type="ChEBI" id="CHEBI:74415"/>
        <dbReference type="EC" id="2.5.1.75"/>
    </reaction>
</comment>
<evidence type="ECO:0000256" key="9">
    <source>
        <dbReference type="ARBA" id="ARBA00022842"/>
    </source>
</evidence>
<keyword evidence="5 11" id="KW-0808">Transferase</keyword>
<feature type="site" description="Interaction with substrate tRNA" evidence="11">
    <location>
        <position position="99"/>
    </location>
</feature>
<reference evidence="15 16" key="1">
    <citation type="submission" date="2017-09" db="EMBL/GenBank/DDBJ databases">
        <title>Genomics of the genus Arcobacter.</title>
        <authorList>
            <person name="Perez-Cataluna A."/>
            <person name="Figueras M.J."/>
            <person name="Salas-Masso N."/>
        </authorList>
    </citation>
    <scope>NUCLEOTIDE SEQUENCE [LARGE SCALE GENOMIC DNA]</scope>
    <source>
        <strain evidence="15 16">CECT 7386</strain>
    </source>
</reference>
<dbReference type="PANTHER" id="PTHR11088:SF60">
    <property type="entry name" value="TRNA DIMETHYLALLYLTRANSFERASE"/>
    <property type="match status" value="1"/>
</dbReference>
<feature type="region of interest" description="Interaction with substrate tRNA" evidence="11">
    <location>
        <begin position="33"/>
        <end position="36"/>
    </location>
</feature>
<dbReference type="EC" id="2.5.1.75" evidence="11"/>
<sequence length="292" mass="33637">MKEIAIIGSTASGKTALALDIANKTNSIILSLDSLSVYKQIDIASAKPTIKERADIIHFGIDEVFPNETFDVIQFIECYKKAKEFALNNNKNLIIVGGTGFYLKSLIEGLSLGVDTKIKLDIPQEEAYEFLFNLDKEYMQKIEANDRYRIEKAYAIYKQTGKTPSKFFSENKKEPILKNLKIFEILWDREVLRKRIELRTKQMIKEGIIDEVIFLEKNYSREPNCMSSIGIIETLEYLDGKLTKEQLEQKIALNTTKLAKRQNTFNKSQFNQEQTSNIIENLNSDILKYFSL</sequence>
<dbReference type="SUPFAM" id="SSF52540">
    <property type="entry name" value="P-loop containing nucleoside triphosphate hydrolases"/>
    <property type="match status" value="1"/>
</dbReference>
<evidence type="ECO:0000256" key="5">
    <source>
        <dbReference type="ARBA" id="ARBA00022679"/>
    </source>
</evidence>
<dbReference type="GO" id="GO:0005524">
    <property type="term" value="F:ATP binding"/>
    <property type="evidence" value="ECO:0007669"/>
    <property type="project" value="UniProtKB-UniRule"/>
</dbReference>
<name>A0AAX2AIF8_9BACT</name>
<evidence type="ECO:0000313" key="15">
    <source>
        <dbReference type="EMBL" id="RXK16345.1"/>
    </source>
</evidence>
<dbReference type="KEGG" id="amyt:AMYT_0110"/>
<dbReference type="GO" id="GO:0052381">
    <property type="term" value="F:tRNA dimethylallyltransferase activity"/>
    <property type="evidence" value="ECO:0007669"/>
    <property type="project" value="UniProtKB-UniRule"/>
</dbReference>
<gene>
    <name evidence="11" type="primary">miaA</name>
    <name evidence="15" type="ORF">CP985_04095</name>
</gene>
<comment type="cofactor">
    <cofactor evidence="1 11">
        <name>Mg(2+)</name>
        <dbReference type="ChEBI" id="CHEBI:18420"/>
    </cofactor>
</comment>
<evidence type="ECO:0000256" key="2">
    <source>
        <dbReference type="ARBA" id="ARBA00003213"/>
    </source>
</evidence>
<dbReference type="InterPro" id="IPR039657">
    <property type="entry name" value="Dimethylallyltransferase"/>
</dbReference>
<feature type="binding site" evidence="11">
    <location>
        <begin position="10"/>
        <end position="15"/>
    </location>
    <ligand>
        <name>substrate</name>
    </ligand>
</feature>
<keyword evidence="6 11" id="KW-0819">tRNA processing</keyword>
<dbReference type="Proteomes" id="UP000290092">
    <property type="component" value="Unassembled WGS sequence"/>
</dbReference>
<keyword evidence="9 11" id="KW-0460">Magnesium</keyword>
<keyword evidence="8 11" id="KW-0067">ATP-binding</keyword>
<evidence type="ECO:0000256" key="10">
    <source>
        <dbReference type="ARBA" id="ARBA00049563"/>
    </source>
</evidence>
<evidence type="ECO:0000256" key="13">
    <source>
        <dbReference type="RuleBase" id="RU003784"/>
    </source>
</evidence>
<evidence type="ECO:0000256" key="12">
    <source>
        <dbReference type="RuleBase" id="RU003783"/>
    </source>
</evidence>
<dbReference type="AlphaFoldDB" id="A0AAX2AIF8"/>
<dbReference type="PANTHER" id="PTHR11088">
    <property type="entry name" value="TRNA DIMETHYLALLYLTRANSFERASE"/>
    <property type="match status" value="1"/>
</dbReference>
<comment type="similarity">
    <text evidence="3 11 14">Belongs to the IPP transferase family.</text>
</comment>
<dbReference type="EMBL" id="NXID01000010">
    <property type="protein sequence ID" value="RXK16345.1"/>
    <property type="molecule type" value="Genomic_DNA"/>
</dbReference>
<evidence type="ECO:0000256" key="8">
    <source>
        <dbReference type="ARBA" id="ARBA00022840"/>
    </source>
</evidence>
<evidence type="ECO:0000256" key="1">
    <source>
        <dbReference type="ARBA" id="ARBA00001946"/>
    </source>
</evidence>
<keyword evidence="7 11" id="KW-0547">Nucleotide-binding</keyword>
<accession>A0AAX2AIF8</accession>
<evidence type="ECO:0000256" key="11">
    <source>
        <dbReference type="HAMAP-Rule" id="MF_00185"/>
    </source>
</evidence>
<dbReference type="Pfam" id="PF01715">
    <property type="entry name" value="IPPT"/>
    <property type="match status" value="1"/>
</dbReference>
<evidence type="ECO:0000313" key="16">
    <source>
        <dbReference type="Proteomes" id="UP000290092"/>
    </source>
</evidence>
<dbReference type="InterPro" id="IPR027417">
    <property type="entry name" value="P-loop_NTPase"/>
</dbReference>
<dbReference type="RefSeq" id="WP_114840631.1">
    <property type="nucleotide sequence ID" value="NZ_CP031219.1"/>
</dbReference>
<comment type="subunit">
    <text evidence="4 11">Monomer.</text>
</comment>
<protein>
    <recommendedName>
        <fullName evidence="11">tRNA dimethylallyltransferase</fullName>
        <ecNumber evidence="11">2.5.1.75</ecNumber>
    </recommendedName>
    <alternativeName>
        <fullName evidence="11">Dimethylallyl diphosphate:tRNA dimethylallyltransferase</fullName>
        <shortName evidence="11">DMAPP:tRNA dimethylallyltransferase</shortName>
        <shortName evidence="11">DMATase</shortName>
    </alternativeName>
    <alternativeName>
        <fullName evidence="11">Isopentenyl-diphosphate:tRNA isopentenyltransferase</fullName>
        <shortName evidence="11">IPP transferase</shortName>
        <shortName evidence="11">IPPT</shortName>
        <shortName evidence="11">IPTase</shortName>
    </alternativeName>
</protein>
<comment type="caution">
    <text evidence="11">Lacks conserved residue(s) required for the propagation of feature annotation.</text>
</comment>
<evidence type="ECO:0000256" key="6">
    <source>
        <dbReference type="ARBA" id="ARBA00022694"/>
    </source>
</evidence>
<dbReference type="Gene3D" id="3.40.50.300">
    <property type="entry name" value="P-loop containing nucleotide triphosphate hydrolases"/>
    <property type="match status" value="1"/>
</dbReference>
<proteinExistence type="inferred from homology"/>
<dbReference type="GO" id="GO:0006400">
    <property type="term" value="P:tRNA modification"/>
    <property type="evidence" value="ECO:0007669"/>
    <property type="project" value="TreeGrafter"/>
</dbReference>
<dbReference type="Gene3D" id="1.10.20.140">
    <property type="match status" value="1"/>
</dbReference>
<evidence type="ECO:0000256" key="3">
    <source>
        <dbReference type="ARBA" id="ARBA00005842"/>
    </source>
</evidence>
<comment type="caution">
    <text evidence="15">The sequence shown here is derived from an EMBL/GenBank/DDBJ whole genome shotgun (WGS) entry which is preliminary data.</text>
</comment>
<dbReference type="InterPro" id="IPR018022">
    <property type="entry name" value="IPT"/>
</dbReference>
<dbReference type="NCBIfam" id="TIGR00174">
    <property type="entry name" value="miaA"/>
    <property type="match status" value="1"/>
</dbReference>
<organism evidence="15 16">
    <name type="scientific">Malaciobacter mytili LMG 24559</name>
    <dbReference type="NCBI Taxonomy" id="1032238"/>
    <lineage>
        <taxon>Bacteria</taxon>
        <taxon>Pseudomonadati</taxon>
        <taxon>Campylobacterota</taxon>
        <taxon>Epsilonproteobacteria</taxon>
        <taxon>Campylobacterales</taxon>
        <taxon>Arcobacteraceae</taxon>
        <taxon>Malaciobacter</taxon>
    </lineage>
</organism>
<comment type="function">
    <text evidence="2 11 13">Catalyzes the transfer of a dimethylallyl group onto the adenine at position 37 in tRNAs that read codons beginning with uridine, leading to the formation of N6-(dimethylallyl)adenosine (i(6)A).</text>
</comment>
<evidence type="ECO:0000256" key="14">
    <source>
        <dbReference type="RuleBase" id="RU003785"/>
    </source>
</evidence>
<keyword evidence="16" id="KW-1185">Reference proteome</keyword>
<feature type="binding site" evidence="11">
    <location>
        <begin position="8"/>
        <end position="15"/>
    </location>
    <ligand>
        <name>ATP</name>
        <dbReference type="ChEBI" id="CHEBI:30616"/>
    </ligand>
</feature>
<dbReference type="HAMAP" id="MF_00185">
    <property type="entry name" value="IPP_trans"/>
    <property type="match status" value="1"/>
</dbReference>
<evidence type="ECO:0000256" key="7">
    <source>
        <dbReference type="ARBA" id="ARBA00022741"/>
    </source>
</evidence>